<dbReference type="AlphaFoldDB" id="A0A6L3ZHL0"/>
<feature type="transmembrane region" description="Helical" evidence="8">
    <location>
        <begin position="404"/>
        <end position="422"/>
    </location>
</feature>
<feature type="transmembrane region" description="Helical" evidence="8">
    <location>
        <begin position="328"/>
        <end position="344"/>
    </location>
</feature>
<evidence type="ECO:0000256" key="7">
    <source>
        <dbReference type="ARBA" id="ARBA00023136"/>
    </source>
</evidence>
<keyword evidence="4 10" id="KW-0808">Transferase</keyword>
<feature type="transmembrane region" description="Helical" evidence="8">
    <location>
        <begin position="304"/>
        <end position="322"/>
    </location>
</feature>
<dbReference type="Pfam" id="PF13231">
    <property type="entry name" value="PMT_2"/>
    <property type="match status" value="1"/>
</dbReference>
<evidence type="ECO:0000256" key="8">
    <source>
        <dbReference type="SAM" id="Phobius"/>
    </source>
</evidence>
<evidence type="ECO:0000313" key="11">
    <source>
        <dbReference type="Proteomes" id="UP000484164"/>
    </source>
</evidence>
<comment type="subcellular location">
    <subcellularLocation>
        <location evidence="1">Cell membrane</location>
        <topology evidence="1">Multi-pass membrane protein</topology>
    </subcellularLocation>
</comment>
<evidence type="ECO:0000256" key="5">
    <source>
        <dbReference type="ARBA" id="ARBA00022692"/>
    </source>
</evidence>
<keyword evidence="5 8" id="KW-0812">Transmembrane</keyword>
<protein>
    <submittedName>
        <fullName evidence="10">Glycosyltransferase family 39 protein</fullName>
    </submittedName>
</protein>
<feature type="transmembrane region" description="Helical" evidence="8">
    <location>
        <begin position="263"/>
        <end position="283"/>
    </location>
</feature>
<dbReference type="RefSeq" id="WP_151691537.1">
    <property type="nucleotide sequence ID" value="NZ_BMGX01000002.1"/>
</dbReference>
<feature type="transmembrane region" description="Helical" evidence="8">
    <location>
        <begin position="356"/>
        <end position="376"/>
    </location>
</feature>
<feature type="transmembrane region" description="Helical" evidence="8">
    <location>
        <begin position="188"/>
        <end position="203"/>
    </location>
</feature>
<evidence type="ECO:0000313" key="10">
    <source>
        <dbReference type="EMBL" id="KAB2816965.1"/>
    </source>
</evidence>
<comment type="caution">
    <text evidence="10">The sequence shown here is derived from an EMBL/GenBank/DDBJ whole genome shotgun (WGS) entry which is preliminary data.</text>
</comment>
<organism evidence="10 11">
    <name type="scientific">Phaeocystidibacter marisrubri</name>
    <dbReference type="NCBI Taxonomy" id="1577780"/>
    <lineage>
        <taxon>Bacteria</taxon>
        <taxon>Pseudomonadati</taxon>
        <taxon>Bacteroidota</taxon>
        <taxon>Flavobacteriia</taxon>
        <taxon>Flavobacteriales</taxon>
        <taxon>Phaeocystidibacteraceae</taxon>
        <taxon>Phaeocystidibacter</taxon>
    </lineage>
</organism>
<dbReference type="GO" id="GO:0016763">
    <property type="term" value="F:pentosyltransferase activity"/>
    <property type="evidence" value="ECO:0007669"/>
    <property type="project" value="TreeGrafter"/>
</dbReference>
<dbReference type="GO" id="GO:0009103">
    <property type="term" value="P:lipopolysaccharide biosynthetic process"/>
    <property type="evidence" value="ECO:0007669"/>
    <property type="project" value="UniProtKB-ARBA"/>
</dbReference>
<dbReference type="GO" id="GO:0005886">
    <property type="term" value="C:plasma membrane"/>
    <property type="evidence" value="ECO:0007669"/>
    <property type="project" value="UniProtKB-SubCell"/>
</dbReference>
<keyword evidence="7 8" id="KW-0472">Membrane</keyword>
<keyword evidence="11" id="KW-1185">Reference proteome</keyword>
<dbReference type="OrthoDB" id="9792789at2"/>
<sequence length="553" mass="63040">MKDWLNHKSFWALLAAVFFLPFLGGVHLFDWDEINFAELAREMVVSGDWLKMQINYAEFTEKPPLFFWLQASSMELFGIGDYAARFPNALLGILVLPALYRLGSFLVDQKFGILWALSWFGSTLPFLYFKSGIIDPYFNFFIFTGLLFLILASWVGKEDGVQFRLSKTAMLWIGGAAIGLGILTKGPVAYLLVFLTTAVYILVKRGKMPVKLIQFIGFSAVALLTFALWFAVDFLFRGPDFLIEFTIRQWELLTTGDAGHSGFIGYHFVVLFFGCFPASIFAIQSLRKAADLPGHLRDFQLWMIILFWVVLILFSLVGTKIIHYSSMAYYPITFLSAVSIWRVVREKRSYAKWWNIGLGLVGLIMVAVSLALPYLGMHPDKLIPLLSADPFAQANMNAEVNWSAIDYLPGLIAMAVLAGYFVYRKKNFNASIKILFFGNGVWVFAALIFFVAKVESISQRANVSFFEGCVGEEVYVTTYGYKSYVPWYYGRIQPHQNEMATDGKWLLYGETDRPVRISVKINKVEEFERRVPDAVLLYEKNGFYFFERPALSK</sequence>
<dbReference type="GO" id="GO:0010041">
    <property type="term" value="P:response to iron(III) ion"/>
    <property type="evidence" value="ECO:0007669"/>
    <property type="project" value="TreeGrafter"/>
</dbReference>
<keyword evidence="6 8" id="KW-1133">Transmembrane helix</keyword>
<dbReference type="Proteomes" id="UP000484164">
    <property type="component" value="Unassembled WGS sequence"/>
</dbReference>
<feature type="transmembrane region" description="Helical" evidence="8">
    <location>
        <begin position="112"/>
        <end position="131"/>
    </location>
</feature>
<feature type="domain" description="Glycosyltransferase RgtA/B/C/D-like" evidence="9">
    <location>
        <begin position="62"/>
        <end position="227"/>
    </location>
</feature>
<evidence type="ECO:0000256" key="1">
    <source>
        <dbReference type="ARBA" id="ARBA00004651"/>
    </source>
</evidence>
<feature type="transmembrane region" description="Helical" evidence="8">
    <location>
        <begin position="137"/>
        <end position="156"/>
    </location>
</feature>
<evidence type="ECO:0000259" key="9">
    <source>
        <dbReference type="Pfam" id="PF13231"/>
    </source>
</evidence>
<evidence type="ECO:0000256" key="3">
    <source>
        <dbReference type="ARBA" id="ARBA00022676"/>
    </source>
</evidence>
<keyword evidence="3" id="KW-0328">Glycosyltransferase</keyword>
<reference evidence="10 11" key="1">
    <citation type="submission" date="2019-10" db="EMBL/GenBank/DDBJ databases">
        <title>Genome sequence of Phaeocystidibacter marisrubri JCM30614 (type strain).</title>
        <authorList>
            <person name="Bowman J.P."/>
        </authorList>
    </citation>
    <scope>NUCLEOTIDE SEQUENCE [LARGE SCALE GENOMIC DNA]</scope>
    <source>
        <strain evidence="10 11">JCM 30614</strain>
    </source>
</reference>
<gene>
    <name evidence="10" type="ORF">F8C82_00780</name>
</gene>
<name>A0A6L3ZHL0_9FLAO</name>
<feature type="transmembrane region" description="Helical" evidence="8">
    <location>
        <begin position="215"/>
        <end position="232"/>
    </location>
</feature>
<feature type="transmembrane region" description="Helical" evidence="8">
    <location>
        <begin position="434"/>
        <end position="452"/>
    </location>
</feature>
<dbReference type="PANTHER" id="PTHR33908">
    <property type="entry name" value="MANNOSYLTRANSFERASE YKCB-RELATED"/>
    <property type="match status" value="1"/>
</dbReference>
<proteinExistence type="predicted"/>
<keyword evidence="2" id="KW-1003">Cell membrane</keyword>
<evidence type="ECO:0000256" key="6">
    <source>
        <dbReference type="ARBA" id="ARBA00022989"/>
    </source>
</evidence>
<dbReference type="PANTHER" id="PTHR33908:SF3">
    <property type="entry name" value="UNDECAPRENYL PHOSPHATE-ALPHA-4-AMINO-4-DEOXY-L-ARABINOSE ARABINOSYL TRANSFERASE"/>
    <property type="match status" value="1"/>
</dbReference>
<evidence type="ECO:0000256" key="4">
    <source>
        <dbReference type="ARBA" id="ARBA00022679"/>
    </source>
</evidence>
<dbReference type="EMBL" id="WBVQ01000001">
    <property type="protein sequence ID" value="KAB2816965.1"/>
    <property type="molecule type" value="Genomic_DNA"/>
</dbReference>
<evidence type="ECO:0000256" key="2">
    <source>
        <dbReference type="ARBA" id="ARBA00022475"/>
    </source>
</evidence>
<dbReference type="InterPro" id="IPR038731">
    <property type="entry name" value="RgtA/B/C-like"/>
</dbReference>
<accession>A0A6L3ZHL0</accession>
<dbReference type="InterPro" id="IPR050297">
    <property type="entry name" value="LipidA_mod_glycosyltrf_83"/>
</dbReference>